<dbReference type="Proteomes" id="UP000683246">
    <property type="component" value="Chromosome"/>
</dbReference>
<dbReference type="KEGG" id="vpy:HZI73_03545"/>
<sequence length="238" mass="26664">MRTILIIIFLGLYGIVTLPLLLAIYIIGFFSKKKQYAWCKGFTACLCRGIMFLTGSTIDITGYENIPDETVLFVGNHRSIFDIVTLLFIINRPFGFVGKAEVTKWPYVNMVLSMLGGLFIDRSDNRKALKTILEGIALLKSGHSLLIFPEGTRNKKSTEPLPFKQGSLKLADKANVPIVPFSIRGTDDVFENNSFLNIKRSNIKVNFGKPVLLSTLASEDRKKSGSYVRDLVIQLLHK</sequence>
<dbReference type="InterPro" id="IPR002123">
    <property type="entry name" value="Plipid/glycerol_acylTrfase"/>
</dbReference>
<organism evidence="10 11">
    <name type="scientific">Vallitalea pronyensis</name>
    <dbReference type="NCBI Taxonomy" id="1348613"/>
    <lineage>
        <taxon>Bacteria</taxon>
        <taxon>Bacillati</taxon>
        <taxon>Bacillota</taxon>
        <taxon>Clostridia</taxon>
        <taxon>Lachnospirales</taxon>
        <taxon>Vallitaleaceae</taxon>
        <taxon>Vallitalea</taxon>
    </lineage>
</organism>
<dbReference type="InterPro" id="IPR004552">
    <property type="entry name" value="AGP_acyltrans"/>
</dbReference>
<dbReference type="GO" id="GO:0006654">
    <property type="term" value="P:phosphatidic acid biosynthetic process"/>
    <property type="evidence" value="ECO:0007669"/>
    <property type="project" value="TreeGrafter"/>
</dbReference>
<dbReference type="GO" id="GO:0016020">
    <property type="term" value="C:membrane"/>
    <property type="evidence" value="ECO:0007669"/>
    <property type="project" value="InterPro"/>
</dbReference>
<keyword evidence="8" id="KW-0472">Membrane</keyword>
<dbReference type="CDD" id="cd07989">
    <property type="entry name" value="LPLAT_AGPAT-like"/>
    <property type="match status" value="1"/>
</dbReference>
<keyword evidence="8" id="KW-1133">Transmembrane helix</keyword>
<keyword evidence="3 7" id="KW-0444">Lipid biosynthesis</keyword>
<dbReference type="PANTHER" id="PTHR10434:SF64">
    <property type="entry name" value="1-ACYL-SN-GLYCEROL-3-PHOSPHATE ACYLTRANSFERASE-RELATED"/>
    <property type="match status" value="1"/>
</dbReference>
<evidence type="ECO:0000256" key="4">
    <source>
        <dbReference type="ARBA" id="ARBA00022679"/>
    </source>
</evidence>
<evidence type="ECO:0000256" key="5">
    <source>
        <dbReference type="ARBA" id="ARBA00023098"/>
    </source>
</evidence>
<accession>A0A8J8MGZ9</accession>
<dbReference type="EC" id="2.3.1.51" evidence="7"/>
<dbReference type="RefSeq" id="WP_212696883.1">
    <property type="nucleotide sequence ID" value="NZ_CP058649.1"/>
</dbReference>
<dbReference type="PANTHER" id="PTHR10434">
    <property type="entry name" value="1-ACYL-SN-GLYCEROL-3-PHOSPHATE ACYLTRANSFERASE"/>
    <property type="match status" value="1"/>
</dbReference>
<name>A0A8J8MGZ9_9FIRM</name>
<evidence type="ECO:0000256" key="8">
    <source>
        <dbReference type="SAM" id="Phobius"/>
    </source>
</evidence>
<keyword evidence="11" id="KW-1185">Reference proteome</keyword>
<keyword evidence="6 7" id="KW-0012">Acyltransferase</keyword>
<dbReference type="SMART" id="SM00563">
    <property type="entry name" value="PlsC"/>
    <property type="match status" value="1"/>
</dbReference>
<comment type="catalytic activity">
    <reaction evidence="7">
        <text>a 1-acyl-sn-glycero-3-phosphate + an acyl-CoA = a 1,2-diacyl-sn-glycero-3-phosphate + CoA</text>
        <dbReference type="Rhea" id="RHEA:19709"/>
        <dbReference type="ChEBI" id="CHEBI:57287"/>
        <dbReference type="ChEBI" id="CHEBI:57970"/>
        <dbReference type="ChEBI" id="CHEBI:58342"/>
        <dbReference type="ChEBI" id="CHEBI:58608"/>
        <dbReference type="EC" id="2.3.1.51"/>
    </reaction>
</comment>
<comment type="pathway">
    <text evidence="1">Lipid metabolism.</text>
</comment>
<evidence type="ECO:0000256" key="3">
    <source>
        <dbReference type="ARBA" id="ARBA00022516"/>
    </source>
</evidence>
<proteinExistence type="inferred from homology"/>
<evidence type="ECO:0000256" key="1">
    <source>
        <dbReference type="ARBA" id="ARBA00005189"/>
    </source>
</evidence>
<protein>
    <recommendedName>
        <fullName evidence="7">1-acyl-sn-glycerol-3-phosphate acyltransferase</fullName>
        <ecNumber evidence="7">2.3.1.51</ecNumber>
    </recommendedName>
</protein>
<gene>
    <name evidence="10" type="ORF">HZI73_03545</name>
</gene>
<dbReference type="GO" id="GO:0003841">
    <property type="term" value="F:1-acylglycerol-3-phosphate O-acyltransferase activity"/>
    <property type="evidence" value="ECO:0007669"/>
    <property type="project" value="UniProtKB-UniRule"/>
</dbReference>
<dbReference type="EMBL" id="CP058649">
    <property type="protein sequence ID" value="QUI21414.1"/>
    <property type="molecule type" value="Genomic_DNA"/>
</dbReference>
<evidence type="ECO:0000313" key="10">
    <source>
        <dbReference type="EMBL" id="QUI21414.1"/>
    </source>
</evidence>
<evidence type="ECO:0000256" key="6">
    <source>
        <dbReference type="ARBA" id="ARBA00023315"/>
    </source>
</evidence>
<dbReference type="NCBIfam" id="TIGR00530">
    <property type="entry name" value="AGP_acyltrn"/>
    <property type="match status" value="1"/>
</dbReference>
<comment type="similarity">
    <text evidence="2 7">Belongs to the 1-acyl-sn-glycerol-3-phosphate acyltransferase family.</text>
</comment>
<dbReference type="SUPFAM" id="SSF69593">
    <property type="entry name" value="Glycerol-3-phosphate (1)-acyltransferase"/>
    <property type="match status" value="1"/>
</dbReference>
<evidence type="ECO:0000256" key="7">
    <source>
        <dbReference type="RuleBase" id="RU361267"/>
    </source>
</evidence>
<keyword evidence="4 7" id="KW-0808">Transferase</keyword>
<reference evidence="10" key="1">
    <citation type="submission" date="2020-07" db="EMBL/GenBank/DDBJ databases">
        <title>Vallitalea pronyensis genome.</title>
        <authorList>
            <person name="Postec A."/>
        </authorList>
    </citation>
    <scope>NUCLEOTIDE SEQUENCE</scope>
    <source>
        <strain evidence="10">FatNI3</strain>
    </source>
</reference>
<evidence type="ECO:0000256" key="2">
    <source>
        <dbReference type="ARBA" id="ARBA00008655"/>
    </source>
</evidence>
<evidence type="ECO:0000313" key="11">
    <source>
        <dbReference type="Proteomes" id="UP000683246"/>
    </source>
</evidence>
<feature type="domain" description="Phospholipid/glycerol acyltransferase" evidence="9">
    <location>
        <begin position="71"/>
        <end position="186"/>
    </location>
</feature>
<feature type="transmembrane region" description="Helical" evidence="8">
    <location>
        <begin position="6"/>
        <end position="30"/>
    </location>
</feature>
<keyword evidence="7" id="KW-0594">Phospholipid biosynthesis</keyword>
<keyword evidence="7" id="KW-1208">Phospholipid metabolism</keyword>
<comment type="domain">
    <text evidence="7">The HXXXXD motif is essential for acyltransferase activity and may constitute the binding site for the phosphate moiety of the glycerol-3-phosphate.</text>
</comment>
<dbReference type="Pfam" id="PF01553">
    <property type="entry name" value="Acyltransferase"/>
    <property type="match status" value="1"/>
</dbReference>
<keyword evidence="8" id="KW-0812">Transmembrane</keyword>
<evidence type="ECO:0000259" key="9">
    <source>
        <dbReference type="SMART" id="SM00563"/>
    </source>
</evidence>
<dbReference type="AlphaFoldDB" id="A0A8J8MGZ9"/>
<keyword evidence="5 7" id="KW-0443">Lipid metabolism</keyword>